<dbReference type="RefSeq" id="WP_169456828.1">
    <property type="nucleotide sequence ID" value="NZ_CP051774.1"/>
</dbReference>
<evidence type="ECO:0000313" key="1">
    <source>
        <dbReference type="EMBL" id="QJE98355.1"/>
    </source>
</evidence>
<dbReference type="KEGG" id="luo:HHL09_22070"/>
<evidence type="ECO:0000313" key="2">
    <source>
        <dbReference type="Proteomes" id="UP000501812"/>
    </source>
</evidence>
<name>A0A858RNP3_9BACT</name>
<dbReference type="AlphaFoldDB" id="A0A858RNP3"/>
<accession>A0A858RNP3</accession>
<reference evidence="1 2" key="1">
    <citation type="submission" date="2020-04" db="EMBL/GenBank/DDBJ databases">
        <title>Luteolibacter sp. G-1-1-1 isolated from soil.</title>
        <authorList>
            <person name="Dahal R.H."/>
        </authorList>
    </citation>
    <scope>NUCLEOTIDE SEQUENCE [LARGE SCALE GENOMIC DNA]</scope>
    <source>
        <strain evidence="1 2">G-1-1-1</strain>
    </source>
</reference>
<gene>
    <name evidence="1" type="ORF">HHL09_22070</name>
</gene>
<protein>
    <submittedName>
        <fullName evidence="1">Cupin domain-containing protein</fullName>
    </submittedName>
</protein>
<dbReference type="EMBL" id="CP051774">
    <property type="protein sequence ID" value="QJE98355.1"/>
    <property type="molecule type" value="Genomic_DNA"/>
</dbReference>
<proteinExistence type="predicted"/>
<dbReference type="InterPro" id="IPR014710">
    <property type="entry name" value="RmlC-like_jellyroll"/>
</dbReference>
<dbReference type="PANTHER" id="PTHR43698:SF1">
    <property type="entry name" value="BLL4564 PROTEIN"/>
    <property type="match status" value="1"/>
</dbReference>
<sequence>METLPFRDPCHRASLPGSGPTIFLVADLSLDLHHAGQALPEGGYSALDCETGLMLIDPLADPLDPAVALGVKIFFEAGARTRWHRKPARSLVVISGRGRIQRAEGAVEEIAAGDVLRISGAEKVWFGAVTSSAMTCILLSAEEG</sequence>
<keyword evidence="2" id="KW-1185">Reference proteome</keyword>
<dbReference type="Gene3D" id="2.60.120.10">
    <property type="entry name" value="Jelly Rolls"/>
    <property type="match status" value="1"/>
</dbReference>
<dbReference type="InterPro" id="IPR011051">
    <property type="entry name" value="RmlC_Cupin_sf"/>
</dbReference>
<dbReference type="PANTHER" id="PTHR43698">
    <property type="entry name" value="RIBD C-TERMINAL DOMAIN CONTAINING PROTEIN"/>
    <property type="match status" value="1"/>
</dbReference>
<organism evidence="1 2">
    <name type="scientific">Luteolibacter luteus</name>
    <dbReference type="NCBI Taxonomy" id="2728835"/>
    <lineage>
        <taxon>Bacteria</taxon>
        <taxon>Pseudomonadati</taxon>
        <taxon>Verrucomicrobiota</taxon>
        <taxon>Verrucomicrobiia</taxon>
        <taxon>Verrucomicrobiales</taxon>
        <taxon>Verrucomicrobiaceae</taxon>
        <taxon>Luteolibacter</taxon>
    </lineage>
</organism>
<dbReference type="SUPFAM" id="SSF51182">
    <property type="entry name" value="RmlC-like cupins"/>
    <property type="match status" value="1"/>
</dbReference>
<dbReference type="Proteomes" id="UP000501812">
    <property type="component" value="Chromosome"/>
</dbReference>